<sequence>MKKTDARSSGTKVTTSKSTKQVPVIEPEPIQPEPIIPDTQETKKEVVLLKTGVLRQIKMKSKHKRQSSSMHVVQEGESVPEAYEMVLIKDSSRVDTSVITPPEVLIAKIVIVEARTSGIPVNISDMDTNIIMGEDDLNKATKDEEHSKEKVLSKDDNIPRIVVDQVYGDTQQYEKVMKEQDYAANDEINAPDNHVSEVSKLTDDSTSSPQEIGESMHNDPMEGEHLELNTLIEREHSFKGE</sequence>
<evidence type="ECO:0000313" key="3">
    <source>
        <dbReference type="Proteomes" id="UP001177003"/>
    </source>
</evidence>
<organism evidence="2 3">
    <name type="scientific">Lactuca saligna</name>
    <name type="common">Willowleaf lettuce</name>
    <dbReference type="NCBI Taxonomy" id="75948"/>
    <lineage>
        <taxon>Eukaryota</taxon>
        <taxon>Viridiplantae</taxon>
        <taxon>Streptophyta</taxon>
        <taxon>Embryophyta</taxon>
        <taxon>Tracheophyta</taxon>
        <taxon>Spermatophyta</taxon>
        <taxon>Magnoliopsida</taxon>
        <taxon>eudicotyledons</taxon>
        <taxon>Gunneridae</taxon>
        <taxon>Pentapetalae</taxon>
        <taxon>asterids</taxon>
        <taxon>campanulids</taxon>
        <taxon>Asterales</taxon>
        <taxon>Asteraceae</taxon>
        <taxon>Cichorioideae</taxon>
        <taxon>Cichorieae</taxon>
        <taxon>Lactucinae</taxon>
        <taxon>Lactuca</taxon>
    </lineage>
</organism>
<feature type="compositionally biased region" description="Basic and acidic residues" evidence="1">
    <location>
        <begin position="214"/>
        <end position="241"/>
    </location>
</feature>
<protein>
    <submittedName>
        <fullName evidence="2">Uncharacterized protein</fullName>
    </submittedName>
</protein>
<feature type="region of interest" description="Disordered" evidence="1">
    <location>
        <begin position="186"/>
        <end position="241"/>
    </location>
</feature>
<accession>A0AA35VJ49</accession>
<feature type="region of interest" description="Disordered" evidence="1">
    <location>
        <begin position="1"/>
        <end position="38"/>
    </location>
</feature>
<keyword evidence="3" id="KW-1185">Reference proteome</keyword>
<evidence type="ECO:0000313" key="2">
    <source>
        <dbReference type="EMBL" id="CAI9269888.1"/>
    </source>
</evidence>
<dbReference type="Proteomes" id="UP001177003">
    <property type="component" value="Chromosome 1"/>
</dbReference>
<reference evidence="2" key="1">
    <citation type="submission" date="2023-04" db="EMBL/GenBank/DDBJ databases">
        <authorList>
            <person name="Vijverberg K."/>
            <person name="Xiong W."/>
            <person name="Schranz E."/>
        </authorList>
    </citation>
    <scope>NUCLEOTIDE SEQUENCE</scope>
</reference>
<feature type="compositionally biased region" description="Low complexity" evidence="1">
    <location>
        <begin position="8"/>
        <end position="28"/>
    </location>
</feature>
<feature type="compositionally biased region" description="Basic and acidic residues" evidence="1">
    <location>
        <begin position="194"/>
        <end position="203"/>
    </location>
</feature>
<dbReference type="EMBL" id="OX465077">
    <property type="protein sequence ID" value="CAI9269888.1"/>
    <property type="molecule type" value="Genomic_DNA"/>
</dbReference>
<gene>
    <name evidence="2" type="ORF">LSALG_LOCUS10237</name>
</gene>
<evidence type="ECO:0000256" key="1">
    <source>
        <dbReference type="SAM" id="MobiDB-lite"/>
    </source>
</evidence>
<name>A0AA35VJ49_LACSI</name>
<proteinExistence type="predicted"/>
<dbReference type="AlphaFoldDB" id="A0AA35VJ49"/>